<dbReference type="SUPFAM" id="SSF50729">
    <property type="entry name" value="PH domain-like"/>
    <property type="match status" value="1"/>
</dbReference>
<dbReference type="Proteomes" id="UP000762676">
    <property type="component" value="Unassembled WGS sequence"/>
</dbReference>
<comment type="caution">
    <text evidence="2">The sequence shown here is derived from an EMBL/GenBank/DDBJ whole genome shotgun (WGS) entry which is preliminary data.</text>
</comment>
<gene>
    <name evidence="2" type="ORF">ElyMa_001482400</name>
</gene>
<accession>A0AAV4J595</accession>
<reference evidence="2 3" key="1">
    <citation type="journal article" date="2021" name="Elife">
        <title>Chloroplast acquisition without the gene transfer in kleptoplastic sea slugs, Plakobranchus ocellatus.</title>
        <authorList>
            <person name="Maeda T."/>
            <person name="Takahashi S."/>
            <person name="Yoshida T."/>
            <person name="Shimamura S."/>
            <person name="Takaki Y."/>
            <person name="Nagai Y."/>
            <person name="Toyoda A."/>
            <person name="Suzuki Y."/>
            <person name="Arimoto A."/>
            <person name="Ishii H."/>
            <person name="Satoh N."/>
            <person name="Nishiyama T."/>
            <person name="Hasebe M."/>
            <person name="Maruyama T."/>
            <person name="Minagawa J."/>
            <person name="Obokata J."/>
            <person name="Shigenobu S."/>
        </authorList>
    </citation>
    <scope>NUCLEOTIDE SEQUENCE [LARGE SCALE GENOMIC DNA]</scope>
</reference>
<feature type="region of interest" description="Disordered" evidence="1">
    <location>
        <begin position="1"/>
        <end position="20"/>
    </location>
</feature>
<feature type="non-terminal residue" evidence="2">
    <location>
        <position position="123"/>
    </location>
</feature>
<feature type="non-terminal residue" evidence="2">
    <location>
        <position position="1"/>
    </location>
</feature>
<keyword evidence="3" id="KW-1185">Reference proteome</keyword>
<proteinExistence type="predicted"/>
<evidence type="ECO:0008006" key="4">
    <source>
        <dbReference type="Google" id="ProtNLM"/>
    </source>
</evidence>
<evidence type="ECO:0000313" key="3">
    <source>
        <dbReference type="Proteomes" id="UP000762676"/>
    </source>
</evidence>
<protein>
    <recommendedName>
        <fullName evidence="4">PAS domain-containing protein</fullName>
    </recommendedName>
</protein>
<evidence type="ECO:0000313" key="2">
    <source>
        <dbReference type="EMBL" id="GFS16823.1"/>
    </source>
</evidence>
<dbReference type="EMBL" id="BMAT01002925">
    <property type="protein sequence ID" value="GFS16823.1"/>
    <property type="molecule type" value="Genomic_DNA"/>
</dbReference>
<organism evidence="2 3">
    <name type="scientific">Elysia marginata</name>
    <dbReference type="NCBI Taxonomy" id="1093978"/>
    <lineage>
        <taxon>Eukaryota</taxon>
        <taxon>Metazoa</taxon>
        <taxon>Spiralia</taxon>
        <taxon>Lophotrochozoa</taxon>
        <taxon>Mollusca</taxon>
        <taxon>Gastropoda</taxon>
        <taxon>Heterobranchia</taxon>
        <taxon>Euthyneura</taxon>
        <taxon>Panpulmonata</taxon>
        <taxon>Sacoglossa</taxon>
        <taxon>Placobranchoidea</taxon>
        <taxon>Plakobranchidae</taxon>
        <taxon>Elysia</taxon>
    </lineage>
</organism>
<name>A0AAV4J595_9GAST</name>
<evidence type="ECO:0000256" key="1">
    <source>
        <dbReference type="SAM" id="MobiDB-lite"/>
    </source>
</evidence>
<sequence>DGPTSEYSLGPTLPRPTNEKIDVSDVIDRVKYVDDDGEEMDTDGDDTEPSIELEGSLERQDTLGRWSRVMCSLKAPCLMVFTPEVEEHHHPFTPQVIDVTGYDVTELIDKFQGKRFVLRLDHK</sequence>
<dbReference type="AlphaFoldDB" id="A0AAV4J595"/>